<dbReference type="Pfam" id="PF04672">
    <property type="entry name" value="Methyltransf_19"/>
    <property type="match status" value="1"/>
</dbReference>
<dbReference type="AlphaFoldDB" id="E3JDI5"/>
<accession>E3JDI5</accession>
<dbReference type="Proteomes" id="UP000002484">
    <property type="component" value="Chromosome"/>
</dbReference>
<reference evidence="1 2" key="1">
    <citation type="submission" date="2010-10" db="EMBL/GenBank/DDBJ databases">
        <title>Complete sequence of Frankia sp. EuI1c.</title>
        <authorList>
            <consortium name="US DOE Joint Genome Institute"/>
            <person name="Lucas S."/>
            <person name="Copeland A."/>
            <person name="Lapidus A."/>
            <person name="Cheng J.-F."/>
            <person name="Bruce D."/>
            <person name="Goodwin L."/>
            <person name="Pitluck S."/>
            <person name="Chertkov O."/>
            <person name="Detter J.C."/>
            <person name="Han C."/>
            <person name="Tapia R."/>
            <person name="Land M."/>
            <person name="Hauser L."/>
            <person name="Jeffries C."/>
            <person name="Kyrpides N."/>
            <person name="Ivanova N."/>
            <person name="Mikhailova N."/>
            <person name="Beauchemin N."/>
            <person name="Sen A."/>
            <person name="Sur S.A."/>
            <person name="Gtari M."/>
            <person name="Wall L."/>
            <person name="Tisa L."/>
            <person name="Woyke T."/>
        </authorList>
    </citation>
    <scope>NUCLEOTIDE SEQUENCE [LARGE SCALE GENOMIC DNA]</scope>
    <source>
        <strain evidence="2">DSM 45817 / CECT 9037 / EuI1c</strain>
    </source>
</reference>
<dbReference type="HOGENOM" id="CLU_067079_1_0_11"/>
<name>E3JDI5_PSEI1</name>
<sequence>MVADSEPEEFSSLQESLVDGPRATVDLRTDVAHSARIYDYFLGGKDNFPADREAAAQIQAAFPHTPAAAVQNRAFLVRTARFLAQAGIRQFLDIGTGIPTRPNLHEVVQAITPESRVVYADNDPIVLAHARALLTSDARGRTAYLDADLRDPGRILAAPELLETIDLSQPVALSVIAVLHFVPVEHDQYGIIRTLVDVLPSGSYLTMSYLTADHNPDQVAKLVSAYRAQGIDVTARTRDEVGRFFQGLDLVTPGIVPLHLWRPDDPAVTADSATEAGGNIVWSAVAQKP</sequence>
<protein>
    <recommendedName>
        <fullName evidence="3">Methyltransferase</fullName>
    </recommendedName>
</protein>
<dbReference type="InterPro" id="IPR029063">
    <property type="entry name" value="SAM-dependent_MTases_sf"/>
</dbReference>
<dbReference type="InterPro" id="IPR006764">
    <property type="entry name" value="SAM_dep_MeTrfase_SAV2177_type"/>
</dbReference>
<dbReference type="KEGG" id="fri:FraEuI1c_5634"/>
<dbReference type="OrthoDB" id="4073278at2"/>
<dbReference type="STRING" id="298654.FraEuI1c_5634"/>
<dbReference type="EMBL" id="CP002299">
    <property type="protein sequence ID" value="ADP83618.1"/>
    <property type="molecule type" value="Genomic_DNA"/>
</dbReference>
<dbReference type="SUPFAM" id="SSF53335">
    <property type="entry name" value="S-adenosyl-L-methionine-dependent methyltransferases"/>
    <property type="match status" value="1"/>
</dbReference>
<dbReference type="eggNOG" id="COG4106">
    <property type="taxonomic scope" value="Bacteria"/>
</dbReference>
<organism evidence="1 2">
    <name type="scientific">Pseudofrankia inefficax (strain DSM 45817 / CECT 9037 / DDB 130130 / EuI1c)</name>
    <name type="common">Frankia inefficax</name>
    <dbReference type="NCBI Taxonomy" id="298654"/>
    <lineage>
        <taxon>Bacteria</taxon>
        <taxon>Bacillati</taxon>
        <taxon>Actinomycetota</taxon>
        <taxon>Actinomycetes</taxon>
        <taxon>Frankiales</taxon>
        <taxon>Frankiaceae</taxon>
        <taxon>Pseudofrankia</taxon>
    </lineage>
</organism>
<gene>
    <name evidence="1" type="ordered locus">FraEuI1c_5634</name>
</gene>
<keyword evidence="2" id="KW-1185">Reference proteome</keyword>
<dbReference type="RefSeq" id="WP_013426736.1">
    <property type="nucleotide sequence ID" value="NC_014666.1"/>
</dbReference>
<dbReference type="InParanoid" id="E3JDI5"/>
<evidence type="ECO:0000313" key="1">
    <source>
        <dbReference type="EMBL" id="ADP83618.1"/>
    </source>
</evidence>
<dbReference type="Gene3D" id="3.40.50.150">
    <property type="entry name" value="Vaccinia Virus protein VP39"/>
    <property type="match status" value="1"/>
</dbReference>
<evidence type="ECO:0008006" key="3">
    <source>
        <dbReference type="Google" id="ProtNLM"/>
    </source>
</evidence>
<evidence type="ECO:0000313" key="2">
    <source>
        <dbReference type="Proteomes" id="UP000002484"/>
    </source>
</evidence>
<proteinExistence type="predicted"/>
<dbReference type="PIRSF" id="PIRSF017393">
    <property type="entry name" value="MTase_SAV2177"/>
    <property type="match status" value="1"/>
</dbReference>